<evidence type="ECO:0000313" key="2">
    <source>
        <dbReference type="Proteomes" id="UP000647017"/>
    </source>
</evidence>
<sequence length="62" mass="6735">MVAVWFAWWYLRPTETDTQTEGCKVPEAQAAVGVAGRAAVRRPDPAPGWWIRGSVLAGACYG</sequence>
<comment type="caution">
    <text evidence="1">The sequence shown here is derived from an EMBL/GenBank/DDBJ whole genome shotgun (WGS) entry which is preliminary data.</text>
</comment>
<reference evidence="1 2" key="1">
    <citation type="submission" date="2021-01" db="EMBL/GenBank/DDBJ databases">
        <title>Whole genome shotgun sequence of Verrucosispora andamanensis NBRC 109075.</title>
        <authorList>
            <person name="Komaki H."/>
            <person name="Tamura T."/>
        </authorList>
    </citation>
    <scope>NUCLEOTIDE SEQUENCE [LARGE SCALE GENOMIC DNA]</scope>
    <source>
        <strain evidence="1 2">NBRC 109075</strain>
    </source>
</reference>
<gene>
    <name evidence="1" type="ORF">Van01_24000</name>
</gene>
<accession>A0ABQ4HUL3</accession>
<name>A0ABQ4HUL3_9ACTN</name>
<dbReference type="EMBL" id="BOOZ01000011">
    <property type="protein sequence ID" value="GIJ09186.1"/>
    <property type="molecule type" value="Genomic_DNA"/>
</dbReference>
<dbReference type="Proteomes" id="UP000647017">
    <property type="component" value="Unassembled WGS sequence"/>
</dbReference>
<keyword evidence="2" id="KW-1185">Reference proteome</keyword>
<proteinExistence type="predicted"/>
<protein>
    <submittedName>
        <fullName evidence="1">Uncharacterized protein</fullName>
    </submittedName>
</protein>
<evidence type="ECO:0000313" key="1">
    <source>
        <dbReference type="EMBL" id="GIJ09186.1"/>
    </source>
</evidence>
<organism evidence="1 2">
    <name type="scientific">Micromonospora andamanensis</name>
    <dbReference type="NCBI Taxonomy" id="1287068"/>
    <lineage>
        <taxon>Bacteria</taxon>
        <taxon>Bacillati</taxon>
        <taxon>Actinomycetota</taxon>
        <taxon>Actinomycetes</taxon>
        <taxon>Micromonosporales</taxon>
        <taxon>Micromonosporaceae</taxon>
        <taxon>Micromonospora</taxon>
    </lineage>
</organism>